<evidence type="ECO:0000256" key="1">
    <source>
        <dbReference type="ARBA" id="ARBA00038215"/>
    </source>
</evidence>
<dbReference type="InterPro" id="IPR012338">
    <property type="entry name" value="Beta-lactam/transpept-like"/>
</dbReference>
<evidence type="ECO:0000313" key="4">
    <source>
        <dbReference type="EMBL" id="CEH12364.1"/>
    </source>
</evidence>
<evidence type="ECO:0000313" key="5">
    <source>
        <dbReference type="Proteomes" id="UP000054845"/>
    </source>
</evidence>
<feature type="chain" id="PRO_5006059340" evidence="2">
    <location>
        <begin position="18"/>
        <end position="617"/>
    </location>
</feature>
<keyword evidence="5" id="KW-1185">Reference proteome</keyword>
<accession>A0A0P1BAV1</accession>
<dbReference type="SUPFAM" id="SSF56601">
    <property type="entry name" value="beta-lactamase/transpeptidase-like"/>
    <property type="match status" value="1"/>
</dbReference>
<dbReference type="PANTHER" id="PTHR46825">
    <property type="entry name" value="D-ALANYL-D-ALANINE-CARBOXYPEPTIDASE/ENDOPEPTIDASE AMPH"/>
    <property type="match status" value="1"/>
</dbReference>
<dbReference type="Pfam" id="PF00144">
    <property type="entry name" value="Beta-lactamase"/>
    <property type="match status" value="1"/>
</dbReference>
<comment type="similarity">
    <text evidence="1">Belongs to the peptidase S12 family.</text>
</comment>
<keyword evidence="2" id="KW-0732">Signal</keyword>
<evidence type="ECO:0000256" key="2">
    <source>
        <dbReference type="SAM" id="SignalP"/>
    </source>
</evidence>
<dbReference type="AlphaFoldDB" id="A0A0P1BAV1"/>
<evidence type="ECO:0000259" key="3">
    <source>
        <dbReference type="Pfam" id="PF00144"/>
    </source>
</evidence>
<dbReference type="OrthoDB" id="5946976at2759"/>
<dbReference type="EMBL" id="CCYA01000149">
    <property type="protein sequence ID" value="CEH12364.1"/>
    <property type="molecule type" value="Genomic_DNA"/>
</dbReference>
<dbReference type="Proteomes" id="UP000054845">
    <property type="component" value="Unassembled WGS sequence"/>
</dbReference>
<dbReference type="InterPro" id="IPR001466">
    <property type="entry name" value="Beta-lactam-related"/>
</dbReference>
<reference evidence="4 5" key="1">
    <citation type="submission" date="2014-09" db="EMBL/GenBank/DDBJ databases">
        <authorList>
            <person name="Magalhaes I.L.F."/>
            <person name="Oliveira U."/>
            <person name="Santos F.R."/>
            <person name="Vidigal T.H.D.A."/>
            <person name="Brescovit A.D."/>
            <person name="Santos A.J."/>
        </authorList>
    </citation>
    <scope>NUCLEOTIDE SEQUENCE [LARGE SCALE GENOMIC DNA]</scope>
</reference>
<organism evidence="4 5">
    <name type="scientific">Ceraceosorus bombacis</name>
    <dbReference type="NCBI Taxonomy" id="401625"/>
    <lineage>
        <taxon>Eukaryota</taxon>
        <taxon>Fungi</taxon>
        <taxon>Dikarya</taxon>
        <taxon>Basidiomycota</taxon>
        <taxon>Ustilaginomycotina</taxon>
        <taxon>Exobasidiomycetes</taxon>
        <taxon>Ceraceosorales</taxon>
        <taxon>Ceraceosoraceae</taxon>
        <taxon>Ceraceosorus</taxon>
    </lineage>
</organism>
<sequence length="617" mass="66907">MRGILISIIAFTAAAFAAPLNEGLSKQHVLDSDTRAFVQSVLDHFNVPGAAMAIVTPAGSGIEYFGVKDLEGNPITESTYYAIASNSKWVTALAIATFESWKNVTVPSTGQLFSFETRLKDIFLDDWNMQDATATEQATVADLLTMRTGVPKHDFYIRKNQSSLDAIRALGQLKPSHPFRERYQYATSHYGAAAALFPALLNQTLDDFLEQHFWAPLGIQAYTNATQLRADDVDIGAGFNTVASNGTQCALDLSANKSYASSSACLGRTEVFDFWTETSAIEQDGGGSVIFTPKDMLKWAHESIDPKVIPEEALDQAIHHESQPVAGPITYGFGVSKAETPDGELLFHGGALPGHNSNFLRNIEKGIAIFTMTNADPIGFTLADLLNAEIYTRLIGKPPKDLIKTFEKSLAVVIPPGQLPPPNPVPPTPDQGDNLVGAVLTHPAYPEIRLQPLNLTGCTGLESAGIPADFIQIDVTTVSPINVSSSNKAFYAQWNGSFTSHIVLTHFDGPHYNYTMLLTFDKQGEHDEDALNTRERRDPDAFLIQARQSAANGDKPPPVKSRCPSKYTAKFFGQGPAVFTADGIGFFGAFWAGDDPSIAVAPVTENVRQEAIAFFGR</sequence>
<feature type="domain" description="Beta-lactamase-related" evidence="3">
    <location>
        <begin position="38"/>
        <end position="377"/>
    </location>
</feature>
<dbReference type="Gene3D" id="3.40.710.10">
    <property type="entry name" value="DD-peptidase/beta-lactamase superfamily"/>
    <property type="match status" value="1"/>
</dbReference>
<protein>
    <submittedName>
        <fullName evidence="4">PENICILLIN-BINDING PROTEIN</fullName>
    </submittedName>
</protein>
<dbReference type="STRING" id="401625.A0A0P1BAV1"/>
<name>A0A0P1BAV1_9BASI</name>
<dbReference type="InterPro" id="IPR050491">
    <property type="entry name" value="AmpC-like"/>
</dbReference>
<feature type="signal peptide" evidence="2">
    <location>
        <begin position="1"/>
        <end position="17"/>
    </location>
</feature>
<proteinExistence type="inferred from homology"/>
<dbReference type="PANTHER" id="PTHR46825:SF15">
    <property type="entry name" value="BETA-LACTAMASE-RELATED DOMAIN-CONTAINING PROTEIN"/>
    <property type="match status" value="1"/>
</dbReference>